<comment type="caution">
    <text evidence="2">The sequence shown here is derived from an EMBL/GenBank/DDBJ whole genome shotgun (WGS) entry which is preliminary data.</text>
</comment>
<keyword evidence="1" id="KW-1133">Transmembrane helix</keyword>
<dbReference type="Proteomes" id="UP001246244">
    <property type="component" value="Unassembled WGS sequence"/>
</dbReference>
<feature type="transmembrane region" description="Helical" evidence="1">
    <location>
        <begin position="58"/>
        <end position="79"/>
    </location>
</feature>
<dbReference type="RefSeq" id="WP_310577153.1">
    <property type="nucleotide sequence ID" value="NZ_JAVKPK010000094.1"/>
</dbReference>
<protein>
    <submittedName>
        <fullName evidence="2">Uncharacterized protein</fullName>
    </submittedName>
</protein>
<reference evidence="3" key="1">
    <citation type="submission" date="2023-07" db="EMBL/GenBank/DDBJ databases">
        <title>Whole-genome sequencing of a new Methanosarcina sp. Z-7115.</title>
        <authorList>
            <person name="Zhilina T.N."/>
            <person name="Merkel A.Y."/>
        </authorList>
    </citation>
    <scope>NUCLEOTIDE SEQUENCE [LARGE SCALE GENOMIC DNA]</scope>
    <source>
        <strain evidence="3">Z-7115</strain>
    </source>
</reference>
<feature type="transmembrane region" description="Helical" evidence="1">
    <location>
        <begin position="91"/>
        <end position="111"/>
    </location>
</feature>
<sequence length="231" mass="26017">MEYNRYNIALLCTSAIYFFVWVAALLVILNLSNVNNNGINDEGKAIINDPIGPISLDIFAAFALLYPLSFFGSLFFVAINQKKSDKWFLGLPLPIVLLTLILSLLCPYLRLYIPEELFFFIPVLAAPASALFIKSVPEERRESAKKYVKVVKVISIYAAIIGFMYFIDSFLLKNIFSPIDHSLSSVYIIIMLLMLIYMAVGLPSIGICLMLMAKEKQPRASTSKRVHKPSF</sequence>
<proteinExistence type="predicted"/>
<evidence type="ECO:0000256" key="1">
    <source>
        <dbReference type="SAM" id="Phobius"/>
    </source>
</evidence>
<evidence type="ECO:0000313" key="2">
    <source>
        <dbReference type="EMBL" id="MDR7667125.1"/>
    </source>
</evidence>
<name>A0ABU2D557_9EURY</name>
<gene>
    <name evidence="2" type="ORF">RG963_15355</name>
</gene>
<feature type="transmembrane region" description="Helical" evidence="1">
    <location>
        <begin position="7"/>
        <end position="29"/>
    </location>
</feature>
<feature type="transmembrane region" description="Helical" evidence="1">
    <location>
        <begin position="147"/>
        <end position="167"/>
    </location>
</feature>
<evidence type="ECO:0000313" key="3">
    <source>
        <dbReference type="Proteomes" id="UP001246244"/>
    </source>
</evidence>
<organism evidence="2 3">
    <name type="scientific">Methanosarcina baikalica</name>
    <dbReference type="NCBI Taxonomy" id="3073890"/>
    <lineage>
        <taxon>Archaea</taxon>
        <taxon>Methanobacteriati</taxon>
        <taxon>Methanobacteriota</taxon>
        <taxon>Stenosarchaea group</taxon>
        <taxon>Methanomicrobia</taxon>
        <taxon>Methanosarcinales</taxon>
        <taxon>Methanosarcinaceae</taxon>
        <taxon>Methanosarcina</taxon>
    </lineage>
</organism>
<keyword evidence="3" id="KW-1185">Reference proteome</keyword>
<feature type="transmembrane region" description="Helical" evidence="1">
    <location>
        <begin position="117"/>
        <end position="135"/>
    </location>
</feature>
<keyword evidence="1" id="KW-0472">Membrane</keyword>
<keyword evidence="1" id="KW-0812">Transmembrane</keyword>
<feature type="transmembrane region" description="Helical" evidence="1">
    <location>
        <begin position="187"/>
        <end position="213"/>
    </location>
</feature>
<accession>A0ABU2D557</accession>
<dbReference type="EMBL" id="JAVKPK010000094">
    <property type="protein sequence ID" value="MDR7667125.1"/>
    <property type="molecule type" value="Genomic_DNA"/>
</dbReference>